<dbReference type="EMBL" id="FNIE01000028">
    <property type="protein sequence ID" value="SDP40590.1"/>
    <property type="molecule type" value="Genomic_DNA"/>
</dbReference>
<protein>
    <submittedName>
        <fullName evidence="2">Uncharacterized protein</fullName>
    </submittedName>
</protein>
<feature type="region of interest" description="Disordered" evidence="1">
    <location>
        <begin position="74"/>
        <end position="93"/>
    </location>
</feature>
<gene>
    <name evidence="2" type="ORF">SAMN05216259_1283</name>
</gene>
<dbReference type="AlphaFoldDB" id="A0A1H0SFX1"/>
<evidence type="ECO:0000313" key="3">
    <source>
        <dbReference type="Proteomes" id="UP000199341"/>
    </source>
</evidence>
<organism evidence="2 3">
    <name type="scientific">Actinacidiphila guanduensis</name>
    <dbReference type="NCBI Taxonomy" id="310781"/>
    <lineage>
        <taxon>Bacteria</taxon>
        <taxon>Bacillati</taxon>
        <taxon>Actinomycetota</taxon>
        <taxon>Actinomycetes</taxon>
        <taxon>Kitasatosporales</taxon>
        <taxon>Streptomycetaceae</taxon>
        <taxon>Actinacidiphila</taxon>
    </lineage>
</organism>
<sequence>MDHGRHASLPQPLTPCTAARRTVATVDVSTATILRTLRRLVDVGRSRLGSRSEFATAVLGYVPNAVAADYISNPDTTMPVPDPHSANRIAPEC</sequence>
<keyword evidence="3" id="KW-1185">Reference proteome</keyword>
<dbReference type="Proteomes" id="UP000199341">
    <property type="component" value="Unassembled WGS sequence"/>
</dbReference>
<reference evidence="2 3" key="1">
    <citation type="submission" date="2016-10" db="EMBL/GenBank/DDBJ databases">
        <authorList>
            <person name="de Groot N.N."/>
        </authorList>
    </citation>
    <scope>NUCLEOTIDE SEQUENCE [LARGE SCALE GENOMIC DNA]</scope>
    <source>
        <strain evidence="2 3">CGMCC 4.2022</strain>
    </source>
</reference>
<dbReference type="RefSeq" id="WP_093788673.1">
    <property type="nucleotide sequence ID" value="NZ_FNIE01000028.1"/>
</dbReference>
<evidence type="ECO:0000313" key="2">
    <source>
        <dbReference type="EMBL" id="SDP40590.1"/>
    </source>
</evidence>
<evidence type="ECO:0000256" key="1">
    <source>
        <dbReference type="SAM" id="MobiDB-lite"/>
    </source>
</evidence>
<accession>A0A1H0SFX1</accession>
<name>A0A1H0SFX1_9ACTN</name>
<proteinExistence type="predicted"/>